<reference evidence="1 2" key="1">
    <citation type="journal article" date="2019" name="Genome Biol. Evol.">
        <title>Insights into the evolution of the New World diploid cottons (Gossypium, subgenus Houzingenia) based on genome sequencing.</title>
        <authorList>
            <person name="Grover C.E."/>
            <person name="Arick M.A. 2nd"/>
            <person name="Thrash A."/>
            <person name="Conover J.L."/>
            <person name="Sanders W.S."/>
            <person name="Peterson D.G."/>
            <person name="Frelichowski J.E."/>
            <person name="Scheffler J.A."/>
            <person name="Scheffler B.E."/>
            <person name="Wendel J.F."/>
        </authorList>
    </citation>
    <scope>NUCLEOTIDE SEQUENCE [LARGE SCALE GENOMIC DNA]</scope>
    <source>
        <strain evidence="1">5</strain>
        <tissue evidence="1">Leaf</tissue>
    </source>
</reference>
<feature type="non-terminal residue" evidence="1">
    <location>
        <position position="1"/>
    </location>
</feature>
<protein>
    <submittedName>
        <fullName evidence="1">Uncharacterized protein</fullName>
    </submittedName>
</protein>
<dbReference type="EMBL" id="JABEZY010000002">
    <property type="protein sequence ID" value="MBA0733952.1"/>
    <property type="molecule type" value="Genomic_DNA"/>
</dbReference>
<name>A0A7J9BCL6_GOSGO</name>
<evidence type="ECO:0000313" key="1">
    <source>
        <dbReference type="EMBL" id="MBA0733952.1"/>
    </source>
</evidence>
<organism evidence="1 2">
    <name type="scientific">Gossypium gossypioides</name>
    <name type="common">Mexican cotton</name>
    <name type="synonym">Selera gossypioides</name>
    <dbReference type="NCBI Taxonomy" id="34282"/>
    <lineage>
        <taxon>Eukaryota</taxon>
        <taxon>Viridiplantae</taxon>
        <taxon>Streptophyta</taxon>
        <taxon>Embryophyta</taxon>
        <taxon>Tracheophyta</taxon>
        <taxon>Spermatophyta</taxon>
        <taxon>Magnoliopsida</taxon>
        <taxon>eudicotyledons</taxon>
        <taxon>Gunneridae</taxon>
        <taxon>Pentapetalae</taxon>
        <taxon>rosids</taxon>
        <taxon>malvids</taxon>
        <taxon>Malvales</taxon>
        <taxon>Malvaceae</taxon>
        <taxon>Malvoideae</taxon>
        <taxon>Gossypium</taxon>
    </lineage>
</organism>
<accession>A0A7J9BCL6</accession>
<evidence type="ECO:0000313" key="2">
    <source>
        <dbReference type="Proteomes" id="UP000593579"/>
    </source>
</evidence>
<gene>
    <name evidence="1" type="ORF">Gogos_017913</name>
</gene>
<sequence>GWTFTNSDSAVQLESGSAVARRVQQLGELCAMKTEIDLEVVKAIRESVLKTSNSALIRRIRRILSQE</sequence>
<keyword evidence="2" id="KW-1185">Reference proteome</keyword>
<comment type="caution">
    <text evidence="1">The sequence shown here is derived from an EMBL/GenBank/DDBJ whole genome shotgun (WGS) entry which is preliminary data.</text>
</comment>
<dbReference type="Proteomes" id="UP000593579">
    <property type="component" value="Unassembled WGS sequence"/>
</dbReference>
<proteinExistence type="predicted"/>
<feature type="non-terminal residue" evidence="1">
    <location>
        <position position="67"/>
    </location>
</feature>
<dbReference type="AlphaFoldDB" id="A0A7J9BCL6"/>